<organism evidence="5 6">
    <name type="scientific">Arenibacter aquaticus</name>
    <dbReference type="NCBI Taxonomy" id="2489054"/>
    <lineage>
        <taxon>Bacteria</taxon>
        <taxon>Pseudomonadati</taxon>
        <taxon>Bacteroidota</taxon>
        <taxon>Flavobacteriia</taxon>
        <taxon>Flavobacteriales</taxon>
        <taxon>Flavobacteriaceae</taxon>
        <taxon>Arenibacter</taxon>
    </lineage>
</organism>
<keyword evidence="3" id="KW-0732">Signal</keyword>
<comment type="caution">
    <text evidence="5">The sequence shown here is derived from an EMBL/GenBank/DDBJ whole genome shotgun (WGS) entry which is preliminary data.</text>
</comment>
<evidence type="ECO:0000256" key="1">
    <source>
        <dbReference type="ARBA" id="ARBA00008779"/>
    </source>
</evidence>
<dbReference type="EMBL" id="RQPJ01000003">
    <property type="protein sequence ID" value="RTE53933.1"/>
    <property type="molecule type" value="Genomic_DNA"/>
</dbReference>
<accession>A0A430K488</accession>
<dbReference type="AlphaFoldDB" id="A0A430K488"/>
<evidence type="ECO:0000259" key="4">
    <source>
        <dbReference type="Pfam" id="PF00884"/>
    </source>
</evidence>
<dbReference type="GO" id="GO:0004065">
    <property type="term" value="F:arylsulfatase activity"/>
    <property type="evidence" value="ECO:0007669"/>
    <property type="project" value="TreeGrafter"/>
</dbReference>
<dbReference type="RefSeq" id="WP_126161921.1">
    <property type="nucleotide sequence ID" value="NZ_RQPJ01000003.1"/>
</dbReference>
<sequence length="533" mass="59296">MTKIKIQLLTLSFILISLSGLAQELPNIIIIYADDLGYGDLSCYNGESAYKTPRLDKMAREGVMFTDAHSPSTICSPSRYGLLSGQQIYRSTGRGGPAFEGPGGPSYLKPGTLTIAQMLQKKGYRTGVFGKWHVGLSWFDKNNKRLGGGYDNALLIDYEKSTPLIDGPNARGFDESFITPNCPTTDPLYVYIENGMVPVPASVRHKRDNLPNPGGKWRWDNDEGWMSPGYNFMEADLLFYDKTRNFITEHRKKSPDTPFFAILSTQIAHAPVLPAAEFNGLTEAGPRGDFVRELDVIVGRVLDLVDDLGIDDNTLIMFSSDNGAEIVHVNWMREDHDHDPSGGWRGMKRDAWEGGHRVPFIARWPGKFPKGLVSSQMTNITDIFATLASVVGYELSDEDATDSFDMLPAMLGVQDNHKSIRPHLLTQSFRGEFQIRQGNWKYLDHEGSGGNGYKKGFMKKYALPETAVGAAGQLYNLTEDPGETTNLYYANEAKRIELQQLLNHLKISGRSAPKNRQPIGITKVKELGSKTKK</sequence>
<dbReference type="PANTHER" id="PTHR42693">
    <property type="entry name" value="ARYLSULFATASE FAMILY MEMBER"/>
    <property type="match status" value="1"/>
</dbReference>
<evidence type="ECO:0000256" key="3">
    <source>
        <dbReference type="SAM" id="SignalP"/>
    </source>
</evidence>
<evidence type="ECO:0000256" key="2">
    <source>
        <dbReference type="ARBA" id="ARBA00022801"/>
    </source>
</evidence>
<dbReference type="InterPro" id="IPR017850">
    <property type="entry name" value="Alkaline_phosphatase_core_sf"/>
</dbReference>
<dbReference type="OrthoDB" id="9765065at2"/>
<dbReference type="InterPro" id="IPR050738">
    <property type="entry name" value="Sulfatase"/>
</dbReference>
<feature type="chain" id="PRO_5018976273" evidence="3">
    <location>
        <begin position="23"/>
        <end position="533"/>
    </location>
</feature>
<dbReference type="Pfam" id="PF00884">
    <property type="entry name" value="Sulfatase"/>
    <property type="match status" value="1"/>
</dbReference>
<reference evidence="5 6" key="1">
    <citation type="submission" date="2018-11" db="EMBL/GenBank/DDBJ databases">
        <title>Arenibacter aquaticus sp.nov., a marine bacterium isolated from surface seawater in the South China Sea.</title>
        <authorList>
            <person name="Guo J."/>
            <person name="Sun J."/>
        </authorList>
    </citation>
    <scope>NUCLEOTIDE SEQUENCE [LARGE SCALE GENOMIC DNA]</scope>
    <source>
        <strain evidence="5 6">GUO666</strain>
    </source>
</reference>
<dbReference type="Gene3D" id="3.30.1120.10">
    <property type="match status" value="1"/>
</dbReference>
<protein>
    <submittedName>
        <fullName evidence="5">Arylsulfatase</fullName>
    </submittedName>
</protein>
<dbReference type="CDD" id="cd16143">
    <property type="entry name" value="ARS_like"/>
    <property type="match status" value="1"/>
</dbReference>
<gene>
    <name evidence="5" type="ORF">EHW67_08345</name>
</gene>
<dbReference type="Proteomes" id="UP000267585">
    <property type="component" value="Unassembled WGS sequence"/>
</dbReference>
<feature type="signal peptide" evidence="3">
    <location>
        <begin position="1"/>
        <end position="22"/>
    </location>
</feature>
<keyword evidence="2" id="KW-0378">Hydrolase</keyword>
<dbReference type="SUPFAM" id="SSF53649">
    <property type="entry name" value="Alkaline phosphatase-like"/>
    <property type="match status" value="1"/>
</dbReference>
<name>A0A430K488_9FLAO</name>
<dbReference type="InterPro" id="IPR000917">
    <property type="entry name" value="Sulfatase_N"/>
</dbReference>
<feature type="domain" description="Sulfatase N-terminal" evidence="4">
    <location>
        <begin position="26"/>
        <end position="393"/>
    </location>
</feature>
<dbReference type="Gene3D" id="3.40.720.10">
    <property type="entry name" value="Alkaline Phosphatase, subunit A"/>
    <property type="match status" value="1"/>
</dbReference>
<proteinExistence type="inferred from homology"/>
<dbReference type="PANTHER" id="PTHR42693:SF53">
    <property type="entry name" value="ENDO-4-O-SULFATASE"/>
    <property type="match status" value="1"/>
</dbReference>
<keyword evidence="6" id="KW-1185">Reference proteome</keyword>
<evidence type="ECO:0000313" key="5">
    <source>
        <dbReference type="EMBL" id="RTE53933.1"/>
    </source>
</evidence>
<evidence type="ECO:0000313" key="6">
    <source>
        <dbReference type="Proteomes" id="UP000267585"/>
    </source>
</evidence>
<comment type="similarity">
    <text evidence="1">Belongs to the sulfatase family.</text>
</comment>